<name>A0ABU8GWN4_9ACTN</name>
<comment type="caution">
    <text evidence="1">The sequence shown here is derived from an EMBL/GenBank/DDBJ whole genome shotgun (WGS) entry which is preliminary data.</text>
</comment>
<keyword evidence="1" id="KW-0808">Transferase</keyword>
<sequence>MQAPTQATSRPPVGERIMAVINRDPLTAPHGTRNDAVLAAVLLGVAVCLAL</sequence>
<gene>
    <name evidence="1" type="ORF">WB403_51735</name>
</gene>
<reference evidence="1 2" key="1">
    <citation type="submission" date="2024-03" db="EMBL/GenBank/DDBJ databases">
        <title>First Report of Pectobacterium brasiliscabiei causing potato scab in china.</title>
        <authorList>
            <person name="Handique U."/>
        </authorList>
    </citation>
    <scope>NUCLEOTIDE SEQUENCE [LARGE SCALE GENOMIC DNA]</scope>
    <source>
        <strain evidence="1 2">ZRIMU1503</strain>
    </source>
</reference>
<accession>A0ABU8GWN4</accession>
<feature type="non-terminal residue" evidence="1">
    <location>
        <position position="51"/>
    </location>
</feature>
<organism evidence="1 2">
    <name type="scientific">Streptomyces brasiliscabiei</name>
    <dbReference type="NCBI Taxonomy" id="2736302"/>
    <lineage>
        <taxon>Bacteria</taxon>
        <taxon>Bacillati</taxon>
        <taxon>Actinomycetota</taxon>
        <taxon>Actinomycetes</taxon>
        <taxon>Kitasatosporales</taxon>
        <taxon>Streptomycetaceae</taxon>
        <taxon>Streptomyces</taxon>
    </lineage>
</organism>
<evidence type="ECO:0000313" key="1">
    <source>
        <dbReference type="EMBL" id="MEI5617586.1"/>
    </source>
</evidence>
<evidence type="ECO:0000313" key="2">
    <source>
        <dbReference type="Proteomes" id="UP001365781"/>
    </source>
</evidence>
<dbReference type="GO" id="GO:0016301">
    <property type="term" value="F:kinase activity"/>
    <property type="evidence" value="ECO:0007669"/>
    <property type="project" value="UniProtKB-KW"/>
</dbReference>
<keyword evidence="1" id="KW-0418">Kinase</keyword>
<dbReference type="Proteomes" id="UP001365781">
    <property type="component" value="Unassembled WGS sequence"/>
</dbReference>
<proteinExistence type="predicted"/>
<protein>
    <submittedName>
        <fullName evidence="1">Sensor histidine kinase</fullName>
    </submittedName>
</protein>
<keyword evidence="2" id="KW-1185">Reference proteome</keyword>
<dbReference type="EMBL" id="JBBAYM010000823">
    <property type="protein sequence ID" value="MEI5617586.1"/>
    <property type="molecule type" value="Genomic_DNA"/>
</dbReference>